<evidence type="ECO:0000313" key="2">
    <source>
        <dbReference type="Proteomes" id="UP001157138"/>
    </source>
</evidence>
<evidence type="ECO:0000313" key="1">
    <source>
        <dbReference type="EMBL" id="GLT20211.1"/>
    </source>
</evidence>
<comment type="caution">
    <text evidence="1">The sequence shown here is derived from an EMBL/GenBank/DDBJ whole genome shotgun (WGS) entry which is preliminary data.</text>
</comment>
<organism evidence="1 2">
    <name type="scientific">Vibrio zhanjiangensis</name>
    <dbReference type="NCBI Taxonomy" id="1046128"/>
    <lineage>
        <taxon>Bacteria</taxon>
        <taxon>Pseudomonadati</taxon>
        <taxon>Pseudomonadota</taxon>
        <taxon>Gammaproteobacteria</taxon>
        <taxon>Vibrionales</taxon>
        <taxon>Vibrionaceae</taxon>
        <taxon>Vibrio</taxon>
    </lineage>
</organism>
<reference evidence="2" key="1">
    <citation type="journal article" date="2019" name="Int. J. Syst. Evol. Microbiol.">
        <title>The Global Catalogue of Microorganisms (GCM) 10K type strain sequencing project: providing services to taxonomists for standard genome sequencing and annotation.</title>
        <authorList>
            <consortium name="The Broad Institute Genomics Platform"/>
            <consortium name="The Broad Institute Genome Sequencing Center for Infectious Disease"/>
            <person name="Wu L."/>
            <person name="Ma J."/>
        </authorList>
    </citation>
    <scope>NUCLEOTIDE SEQUENCE [LARGE SCALE GENOMIC DNA]</scope>
    <source>
        <strain evidence="2">NBRC 108723</strain>
    </source>
</reference>
<accession>A0ABQ6F4P8</accession>
<name>A0ABQ6F4P8_9VIBR</name>
<dbReference type="EMBL" id="BSPW01000096">
    <property type="protein sequence ID" value="GLT20211.1"/>
    <property type="molecule type" value="Genomic_DNA"/>
</dbReference>
<proteinExistence type="predicted"/>
<gene>
    <name evidence="1" type="ORF">GCM10007938_39940</name>
</gene>
<keyword evidence="2" id="KW-1185">Reference proteome</keyword>
<dbReference type="Proteomes" id="UP001157138">
    <property type="component" value="Unassembled WGS sequence"/>
</dbReference>
<protein>
    <submittedName>
        <fullName evidence="1">Uncharacterized protein</fullName>
    </submittedName>
</protein>
<sequence>MSMTLYEANRYQPDICKSLTTAWLGQMMRGTNYGELWCATAHAATENDAFYQSHFQQQAQLECMEQLKAQKNIQMLLTKTNFGQSHPHEAMALVMARTPALDSLTGFEVQRNESVRLEG</sequence>